<dbReference type="InterPro" id="IPR036638">
    <property type="entry name" value="HLH_DNA-bd_sf"/>
</dbReference>
<reference evidence="1 2" key="2">
    <citation type="journal article" date="2016" name="Int. J. Syst. Evol. Microbiol.">
        <title>Paenibacillus bovis sp. nov., isolated from raw yak (Bos grunniens) milk.</title>
        <authorList>
            <person name="Gao C."/>
            <person name="Han J."/>
            <person name="Liu Z."/>
            <person name="Xu X."/>
            <person name="Hang F."/>
            <person name="Wu Z."/>
        </authorList>
    </citation>
    <scope>NUCLEOTIDE SEQUENCE [LARGE SCALE GENOMIC DNA]</scope>
    <source>
        <strain evidence="1 2">BD3526</strain>
    </source>
</reference>
<dbReference type="AlphaFoldDB" id="A0A172ZLC7"/>
<gene>
    <name evidence="1" type="ORF">AR543_19235</name>
</gene>
<dbReference type="Pfam" id="PF09388">
    <property type="entry name" value="SpoOE-like"/>
    <property type="match status" value="1"/>
</dbReference>
<accession>A0A172ZLC7</accession>
<sequence>MDMIGCLKRIEQEREELHYLVEQYGFSDHRVLVKSQQLDQTLNEFNRNACIYDSSKLKM</sequence>
<dbReference type="GO" id="GO:0046983">
    <property type="term" value="F:protein dimerization activity"/>
    <property type="evidence" value="ECO:0007669"/>
    <property type="project" value="InterPro"/>
</dbReference>
<evidence type="ECO:0008006" key="3">
    <source>
        <dbReference type="Google" id="ProtNLM"/>
    </source>
</evidence>
<reference evidence="2" key="1">
    <citation type="submission" date="2015-10" db="EMBL/GenBank/DDBJ databases">
        <title>Genome of Paenibacillus bovis sp. nov.</title>
        <authorList>
            <person name="Wu Z."/>
            <person name="Gao C."/>
            <person name="Liu Z."/>
            <person name="Zheng H."/>
        </authorList>
    </citation>
    <scope>NUCLEOTIDE SEQUENCE [LARGE SCALE GENOMIC DNA]</scope>
    <source>
        <strain evidence="2">BD3526</strain>
    </source>
</reference>
<name>A0A172ZLC7_9BACL</name>
<dbReference type="GO" id="GO:0043937">
    <property type="term" value="P:regulation of sporulation"/>
    <property type="evidence" value="ECO:0007669"/>
    <property type="project" value="InterPro"/>
</dbReference>
<dbReference type="InterPro" id="IPR018540">
    <property type="entry name" value="Spo0E-like"/>
</dbReference>
<protein>
    <recommendedName>
        <fullName evidence="3">Sporulation protein Spo0E</fullName>
    </recommendedName>
</protein>
<dbReference type="KEGG" id="pbv:AR543_19235"/>
<dbReference type="SUPFAM" id="SSF140500">
    <property type="entry name" value="BAS1536-like"/>
    <property type="match status" value="1"/>
</dbReference>
<evidence type="ECO:0000313" key="1">
    <source>
        <dbReference type="EMBL" id="ANF97940.1"/>
    </source>
</evidence>
<dbReference type="Gene3D" id="4.10.280.10">
    <property type="entry name" value="Helix-loop-helix DNA-binding domain"/>
    <property type="match status" value="1"/>
</dbReference>
<keyword evidence="2" id="KW-1185">Reference proteome</keyword>
<dbReference type="InterPro" id="IPR037208">
    <property type="entry name" value="Spo0E-like_sf"/>
</dbReference>
<dbReference type="EMBL" id="CP013023">
    <property type="protein sequence ID" value="ANF97940.1"/>
    <property type="molecule type" value="Genomic_DNA"/>
</dbReference>
<organism evidence="1 2">
    <name type="scientific">Paenibacillus bovis</name>
    <dbReference type="NCBI Taxonomy" id="1616788"/>
    <lineage>
        <taxon>Bacteria</taxon>
        <taxon>Bacillati</taxon>
        <taxon>Bacillota</taxon>
        <taxon>Bacilli</taxon>
        <taxon>Bacillales</taxon>
        <taxon>Paenibacillaceae</taxon>
        <taxon>Paenibacillus</taxon>
    </lineage>
</organism>
<evidence type="ECO:0000313" key="2">
    <source>
        <dbReference type="Proteomes" id="UP000078148"/>
    </source>
</evidence>
<proteinExistence type="predicted"/>
<dbReference type="Proteomes" id="UP000078148">
    <property type="component" value="Chromosome"/>
</dbReference>